<dbReference type="AlphaFoldDB" id="A0A0F9FD24"/>
<reference evidence="1" key="1">
    <citation type="journal article" date="2015" name="Nature">
        <title>Complex archaea that bridge the gap between prokaryotes and eukaryotes.</title>
        <authorList>
            <person name="Spang A."/>
            <person name="Saw J.H."/>
            <person name="Jorgensen S.L."/>
            <person name="Zaremba-Niedzwiedzka K."/>
            <person name="Martijn J."/>
            <person name="Lind A.E."/>
            <person name="van Eijk R."/>
            <person name="Schleper C."/>
            <person name="Guy L."/>
            <person name="Ettema T.J."/>
        </authorList>
    </citation>
    <scope>NUCLEOTIDE SEQUENCE</scope>
</reference>
<organism evidence="1">
    <name type="scientific">marine sediment metagenome</name>
    <dbReference type="NCBI Taxonomy" id="412755"/>
    <lineage>
        <taxon>unclassified sequences</taxon>
        <taxon>metagenomes</taxon>
        <taxon>ecological metagenomes</taxon>
    </lineage>
</organism>
<evidence type="ECO:0000313" key="1">
    <source>
        <dbReference type="EMBL" id="KKL84158.1"/>
    </source>
</evidence>
<name>A0A0F9FD24_9ZZZZ</name>
<protein>
    <submittedName>
        <fullName evidence="1">Uncharacterized protein</fullName>
    </submittedName>
</protein>
<proteinExistence type="predicted"/>
<dbReference type="EMBL" id="LAZR01021780">
    <property type="protein sequence ID" value="KKL84158.1"/>
    <property type="molecule type" value="Genomic_DNA"/>
</dbReference>
<accession>A0A0F9FD24</accession>
<gene>
    <name evidence="1" type="ORF">LCGC14_1967530</name>
</gene>
<sequence length="140" mass="14631">MAKIIYSVSMTPIQTTTLEGKTFEAVDEEVGRSLSASNNALVWAGSAIDDWAAGVNTYKTSDGGSISVTDGADAVWIKHTGFDYADGTTVNTATVILTVNTKVIGRLEAGEGMILPHPGTITITLSDDGTPAQVEYGVFT</sequence>
<comment type="caution">
    <text evidence="1">The sequence shown here is derived from an EMBL/GenBank/DDBJ whole genome shotgun (WGS) entry which is preliminary data.</text>
</comment>